<dbReference type="Gene3D" id="3.30.1370.110">
    <property type="match status" value="1"/>
</dbReference>
<reference evidence="4 6" key="2">
    <citation type="submission" date="2018-07" db="EMBL/GenBank/DDBJ databases">
        <title>Draft Genome Assemblies for Five Robust Yarrowia lipolytica Strains Exhibiting High Lipid Production and Pentose Sugar Utilization and Sugar Alcohol Secretion from Undetoxified Lignocellulosic Biomass Hydrolysates.</title>
        <authorList>
            <consortium name="DOE Joint Genome Institute"/>
            <person name="Walker C."/>
            <person name="Ryu S."/>
            <person name="Na H."/>
            <person name="Zane M."/>
            <person name="LaButti K."/>
            <person name="Lipzen A."/>
            <person name="Haridas S."/>
            <person name="Barry K."/>
            <person name="Grigoriev I.V."/>
            <person name="Quarterman J."/>
            <person name="Slininger P."/>
            <person name="Dien B."/>
            <person name="Trinh C.T."/>
        </authorList>
    </citation>
    <scope>NUCLEOTIDE SEQUENCE [LARGE SCALE GENOMIC DNA]</scope>
    <source>
        <strain evidence="4 6">YB392</strain>
    </source>
</reference>
<dbReference type="GeneID" id="2908108"/>
<dbReference type="RefSeq" id="XP_505963.1">
    <property type="nucleotide sequence ID" value="XM_505963.1"/>
</dbReference>
<dbReference type="Pfam" id="PF01713">
    <property type="entry name" value="Smr"/>
    <property type="match status" value="1"/>
</dbReference>
<dbReference type="PANTHER" id="PTHR46535:SF1">
    <property type="entry name" value="NEDD4-BINDING PROTEIN 2"/>
    <property type="match status" value="1"/>
</dbReference>
<feature type="domain" description="Smr" evidence="2">
    <location>
        <begin position="474"/>
        <end position="546"/>
    </location>
</feature>
<keyword evidence="1" id="KW-0175">Coiled coil</keyword>
<proteinExistence type="predicted"/>
<dbReference type="Proteomes" id="UP000256601">
    <property type="component" value="Unassembled WGS sequence"/>
</dbReference>
<organism evidence="3 5">
    <name type="scientific">Yarrowia lipolytica</name>
    <name type="common">Candida lipolytica</name>
    <dbReference type="NCBI Taxonomy" id="4952"/>
    <lineage>
        <taxon>Eukaryota</taxon>
        <taxon>Fungi</taxon>
        <taxon>Dikarya</taxon>
        <taxon>Ascomycota</taxon>
        <taxon>Saccharomycotina</taxon>
        <taxon>Dipodascomycetes</taxon>
        <taxon>Dipodascales</taxon>
        <taxon>Dipodascales incertae sedis</taxon>
        <taxon>Yarrowia</taxon>
    </lineage>
</organism>
<protein>
    <recommendedName>
        <fullName evidence="2">Smr domain-containing protein</fullName>
    </recommendedName>
</protein>
<evidence type="ECO:0000313" key="6">
    <source>
        <dbReference type="Proteomes" id="UP000256601"/>
    </source>
</evidence>
<dbReference type="KEGG" id="yli:2908108"/>
<dbReference type="SUPFAM" id="SSF160443">
    <property type="entry name" value="SMR domain-like"/>
    <property type="match status" value="1"/>
</dbReference>
<dbReference type="OrthoDB" id="4078615at2759"/>
<dbReference type="AlphaFoldDB" id="A0A1D8NQ96"/>
<dbReference type="Pfam" id="PF26286">
    <property type="entry name" value="UBA_10"/>
    <property type="match status" value="1"/>
</dbReference>
<dbReference type="VEuPathDB" id="FungiDB:YALI1_F35417g"/>
<dbReference type="GO" id="GO:0005634">
    <property type="term" value="C:nucleus"/>
    <property type="evidence" value="ECO:0007669"/>
    <property type="project" value="TreeGrafter"/>
</dbReference>
<dbReference type="EMBL" id="CP017558">
    <property type="protein sequence ID" value="AOW07801.1"/>
    <property type="molecule type" value="Genomic_DNA"/>
</dbReference>
<evidence type="ECO:0000313" key="3">
    <source>
        <dbReference type="EMBL" id="AOW07801.1"/>
    </source>
</evidence>
<reference evidence="3 5" key="1">
    <citation type="journal article" date="2016" name="PLoS ONE">
        <title>Sequence Assembly of Yarrowia lipolytica Strain W29/CLIB89 Shows Transposable Element Diversity.</title>
        <authorList>
            <person name="Magnan C."/>
            <person name="Yu J."/>
            <person name="Chang I."/>
            <person name="Jahn E."/>
            <person name="Kanomata Y."/>
            <person name="Wu J."/>
            <person name="Zeller M."/>
            <person name="Oakes M."/>
            <person name="Baldi P."/>
            <person name="Sandmeyer S."/>
        </authorList>
    </citation>
    <scope>NUCLEOTIDE SEQUENCE [LARGE SCALE GENOMIC DNA]</scope>
    <source>
        <strain evidence="3">CLIB89</strain>
        <strain evidence="5">CLIB89(W29)</strain>
    </source>
</reference>
<gene>
    <name evidence="4" type="ORF">B0I71DRAFT_128838</name>
    <name evidence="3" type="ORF">YALI1_F35417g</name>
</gene>
<dbReference type="InterPro" id="IPR036063">
    <property type="entry name" value="Smr_dom_sf"/>
</dbReference>
<dbReference type="VEuPathDB" id="FungiDB:YALI0_F27797g"/>
<dbReference type="Proteomes" id="UP000182444">
    <property type="component" value="Chromosome 1F"/>
</dbReference>
<dbReference type="SMART" id="SM00463">
    <property type="entry name" value="SMR"/>
    <property type="match status" value="1"/>
</dbReference>
<evidence type="ECO:0000256" key="1">
    <source>
        <dbReference type="SAM" id="Coils"/>
    </source>
</evidence>
<evidence type="ECO:0000313" key="4">
    <source>
        <dbReference type="EMBL" id="RDW27597.1"/>
    </source>
</evidence>
<dbReference type="PANTHER" id="PTHR46535">
    <property type="entry name" value="NEDD4-BINDING PROTEIN 2"/>
    <property type="match status" value="1"/>
</dbReference>
<name>A0A1D8NQ96_YARLL</name>
<dbReference type="EMBL" id="KZ857329">
    <property type="protein sequence ID" value="RDW27597.1"/>
    <property type="molecule type" value="Genomic_DNA"/>
</dbReference>
<sequence>MLQEEIDSLVSKFSNLDSSLITAIALDCASVEEAESMLEPLNNESAGADQVCEDSTDFLSHDGTDSTGNTTAQTSVDDYKEAQRLQLIENYHGDHDRMRQEETQTQSLRKEIEDTDLDLDTYMTIRRMFPHVPAIKIKLRMKKFRDASVEDLLEYFLNYDTLKEVAPEQFGANVEVLTMVTNNKRKLRSRAQGDSNRVKRGAALVQLTPLRRVPYWDDNGEYDDPGDSQCWKMFNGEIERISSLLDLPKQKVAKYYYASNVSIAKTIIAILAEAHADEMTDEDKEYVYLSTDRFKNVPFVYLERLYLFVNRDEAKYSEAAGIIAAYDDKWNDMFSFRFGGSETTESRPIAEATTAHVITHQTPTSTGNEKVTIALTAPAPRVDEEEVRGPITDADGYQQVSGRRSARLKTVSELQELAQRLEETRKSYMYKSTTNPTLRGYYRGAIAELEEKRRQASTEARLLQQRRTESVYFTDLHGLTVNEAMTLVTDKIDVWWDVERINFEKQAPVKMLHIVTGAGNHSHNGVPKIKNSLSMWLKSHGWSFHSNTASLDVIGRRKTRA</sequence>
<dbReference type="InterPro" id="IPR058864">
    <property type="entry name" value="UBA_10"/>
</dbReference>
<evidence type="ECO:0000259" key="2">
    <source>
        <dbReference type="PROSITE" id="PS50828"/>
    </source>
</evidence>
<dbReference type="InterPro" id="IPR002625">
    <property type="entry name" value="Smr_dom"/>
</dbReference>
<feature type="coiled-coil region" evidence="1">
    <location>
        <begin position="411"/>
        <end position="466"/>
    </location>
</feature>
<dbReference type="InterPro" id="IPR052772">
    <property type="entry name" value="Endo/PolyKinase_Domain-Protein"/>
</dbReference>
<evidence type="ECO:0000313" key="5">
    <source>
        <dbReference type="Proteomes" id="UP000182444"/>
    </source>
</evidence>
<dbReference type="GO" id="GO:0004519">
    <property type="term" value="F:endonuclease activity"/>
    <property type="evidence" value="ECO:0007669"/>
    <property type="project" value="TreeGrafter"/>
</dbReference>
<accession>A0A1D8NQ96</accession>
<dbReference type="PROSITE" id="PS50828">
    <property type="entry name" value="SMR"/>
    <property type="match status" value="1"/>
</dbReference>